<dbReference type="Pfam" id="PF13377">
    <property type="entry name" value="Peripla_BP_3"/>
    <property type="match status" value="1"/>
</dbReference>
<name>A0A8J3PXA4_9ACTN</name>
<organism evidence="5 6">
    <name type="scientific">Planotetraspora kaengkrachanensis</name>
    <dbReference type="NCBI Taxonomy" id="575193"/>
    <lineage>
        <taxon>Bacteria</taxon>
        <taxon>Bacillati</taxon>
        <taxon>Actinomycetota</taxon>
        <taxon>Actinomycetes</taxon>
        <taxon>Streptosporangiales</taxon>
        <taxon>Streptosporangiaceae</taxon>
        <taxon>Planotetraspora</taxon>
    </lineage>
</organism>
<dbReference type="Gene3D" id="1.10.260.40">
    <property type="entry name" value="lambda repressor-like DNA-binding domains"/>
    <property type="match status" value="1"/>
</dbReference>
<dbReference type="GO" id="GO:0003700">
    <property type="term" value="F:DNA-binding transcription factor activity"/>
    <property type="evidence" value="ECO:0007669"/>
    <property type="project" value="TreeGrafter"/>
</dbReference>
<evidence type="ECO:0000259" key="4">
    <source>
        <dbReference type="PROSITE" id="PS50932"/>
    </source>
</evidence>
<dbReference type="SMART" id="SM00354">
    <property type="entry name" value="HTH_LACI"/>
    <property type="match status" value="1"/>
</dbReference>
<dbReference type="SUPFAM" id="SSF47413">
    <property type="entry name" value="lambda repressor-like DNA-binding domains"/>
    <property type="match status" value="1"/>
</dbReference>
<dbReference type="InterPro" id="IPR000843">
    <property type="entry name" value="HTH_LacI"/>
</dbReference>
<evidence type="ECO:0000313" key="6">
    <source>
        <dbReference type="Proteomes" id="UP000630097"/>
    </source>
</evidence>
<dbReference type="Proteomes" id="UP000630097">
    <property type="component" value="Unassembled WGS sequence"/>
</dbReference>
<keyword evidence="2" id="KW-0238">DNA-binding</keyword>
<dbReference type="InterPro" id="IPR010982">
    <property type="entry name" value="Lambda_DNA-bd_dom_sf"/>
</dbReference>
<dbReference type="SUPFAM" id="SSF53822">
    <property type="entry name" value="Periplasmic binding protein-like I"/>
    <property type="match status" value="1"/>
</dbReference>
<dbReference type="AlphaFoldDB" id="A0A8J3PXA4"/>
<dbReference type="PROSITE" id="PS50932">
    <property type="entry name" value="HTH_LACI_2"/>
    <property type="match status" value="1"/>
</dbReference>
<dbReference type="PANTHER" id="PTHR30146:SF138">
    <property type="entry name" value="TRANSCRIPTIONAL REGULATORY PROTEIN"/>
    <property type="match status" value="1"/>
</dbReference>
<evidence type="ECO:0000313" key="5">
    <source>
        <dbReference type="EMBL" id="GIG82846.1"/>
    </source>
</evidence>
<comment type="caution">
    <text evidence="5">The sequence shown here is derived from an EMBL/GenBank/DDBJ whole genome shotgun (WGS) entry which is preliminary data.</text>
</comment>
<feature type="domain" description="HTH lacI-type" evidence="4">
    <location>
        <begin position="1"/>
        <end position="42"/>
    </location>
</feature>
<protein>
    <submittedName>
        <fullName evidence="5">LacI family transcriptional regulator</fullName>
    </submittedName>
</protein>
<proteinExistence type="predicted"/>
<dbReference type="GO" id="GO:0000976">
    <property type="term" value="F:transcription cis-regulatory region binding"/>
    <property type="evidence" value="ECO:0007669"/>
    <property type="project" value="TreeGrafter"/>
</dbReference>
<dbReference type="InterPro" id="IPR028082">
    <property type="entry name" value="Peripla_BP_I"/>
</dbReference>
<sequence length="313" mass="32547">MSTASRALSRPDLVASETRSRVLEAVQRLGFHVNPAARALTSGKTGLVAMCVPTLSNPFFAPIIAGAQQAAEAADRHLTVVVTEGSARREAEVLTRLSGQVDGFIIVAPRGGDADLLEFGATTPAVIAERVVPGLTSVIIDTPAGLRDLTGMLKADGHRRVAYLSGPEGSWMDRLRCDALRESLGPNGELIVIGPLPPTFRAGAEAVQGILDRRATAVVAYNSLLALGAVYQLHNVGVRVPEQISVASADDLAALGLGAPEITTLRFDPAGLGAAAMEALMRLIDGRPPAVPHTRIPAALQLGSTTGRPATDV</sequence>
<keyword evidence="6" id="KW-1185">Reference proteome</keyword>
<evidence type="ECO:0000256" key="2">
    <source>
        <dbReference type="ARBA" id="ARBA00023125"/>
    </source>
</evidence>
<evidence type="ECO:0000256" key="1">
    <source>
        <dbReference type="ARBA" id="ARBA00023015"/>
    </source>
</evidence>
<accession>A0A8J3PXA4</accession>
<evidence type="ECO:0000256" key="3">
    <source>
        <dbReference type="ARBA" id="ARBA00023163"/>
    </source>
</evidence>
<reference evidence="5 6" key="1">
    <citation type="submission" date="2021-01" db="EMBL/GenBank/DDBJ databases">
        <title>Whole genome shotgun sequence of Planotetraspora kaengkrachanensis NBRC 104272.</title>
        <authorList>
            <person name="Komaki H."/>
            <person name="Tamura T."/>
        </authorList>
    </citation>
    <scope>NUCLEOTIDE SEQUENCE [LARGE SCALE GENOMIC DNA]</scope>
    <source>
        <strain evidence="5 6">NBRC 104272</strain>
    </source>
</reference>
<dbReference type="InterPro" id="IPR046335">
    <property type="entry name" value="LacI/GalR-like_sensor"/>
</dbReference>
<dbReference type="EMBL" id="BONV01000033">
    <property type="protein sequence ID" value="GIG82846.1"/>
    <property type="molecule type" value="Genomic_DNA"/>
</dbReference>
<dbReference type="Gene3D" id="3.40.50.2300">
    <property type="match status" value="2"/>
</dbReference>
<dbReference type="CDD" id="cd01392">
    <property type="entry name" value="HTH_LacI"/>
    <property type="match status" value="1"/>
</dbReference>
<keyword evidence="3" id="KW-0804">Transcription</keyword>
<keyword evidence="1" id="KW-0805">Transcription regulation</keyword>
<dbReference type="PANTHER" id="PTHR30146">
    <property type="entry name" value="LACI-RELATED TRANSCRIPTIONAL REPRESSOR"/>
    <property type="match status" value="1"/>
</dbReference>
<gene>
    <name evidence="5" type="ORF">Pka01_59730</name>
</gene>
<dbReference type="CDD" id="cd06267">
    <property type="entry name" value="PBP1_LacI_sugar_binding-like"/>
    <property type="match status" value="1"/>
</dbReference>